<evidence type="ECO:0000256" key="4">
    <source>
        <dbReference type="ARBA" id="ARBA00022980"/>
    </source>
</evidence>
<dbReference type="GO" id="GO:0003735">
    <property type="term" value="F:structural constituent of ribosome"/>
    <property type="evidence" value="ECO:0007669"/>
    <property type="project" value="InterPro"/>
</dbReference>
<comment type="similarity">
    <text evidence="1 7 8">Belongs to the universal ribosomal protein uL22 family.</text>
</comment>
<evidence type="ECO:0000256" key="2">
    <source>
        <dbReference type="ARBA" id="ARBA00022730"/>
    </source>
</evidence>
<comment type="subunit">
    <text evidence="7 9">Part of the 50S ribosomal subunit.</text>
</comment>
<gene>
    <name evidence="7" type="primary">rplV</name>
    <name evidence="11" type="ORF">DGI_2828</name>
</gene>
<dbReference type="HAMAP" id="MF_01331_B">
    <property type="entry name" value="Ribosomal_uL22_B"/>
    <property type="match status" value="1"/>
</dbReference>
<keyword evidence="5 7" id="KW-0687">Ribonucleoprotein</keyword>
<evidence type="ECO:0000256" key="6">
    <source>
        <dbReference type="ARBA" id="ARBA00035207"/>
    </source>
</evidence>
<evidence type="ECO:0000256" key="7">
    <source>
        <dbReference type="HAMAP-Rule" id="MF_01331"/>
    </source>
</evidence>
<evidence type="ECO:0000313" key="11">
    <source>
        <dbReference type="EMBL" id="AGW14557.1"/>
    </source>
</evidence>
<name>T2GF95_MEGG1</name>
<dbReference type="PATRIC" id="fig|1121448.10.peg.2791"/>
<dbReference type="PANTHER" id="PTHR13501">
    <property type="entry name" value="CHLOROPLAST 50S RIBOSOMAL PROTEIN L22-RELATED"/>
    <property type="match status" value="1"/>
</dbReference>
<dbReference type="HOGENOM" id="CLU_083987_3_3_7"/>
<dbReference type="NCBIfam" id="TIGR01044">
    <property type="entry name" value="rplV_bact"/>
    <property type="match status" value="1"/>
</dbReference>
<evidence type="ECO:0000313" key="12">
    <source>
        <dbReference type="Proteomes" id="UP000016587"/>
    </source>
</evidence>
<dbReference type="CDD" id="cd00336">
    <property type="entry name" value="Ribosomal_L22"/>
    <property type="match status" value="1"/>
</dbReference>
<dbReference type="EMBL" id="CP006585">
    <property type="protein sequence ID" value="AGW14557.1"/>
    <property type="molecule type" value="Genomic_DNA"/>
</dbReference>
<dbReference type="eggNOG" id="COG0091">
    <property type="taxonomic scope" value="Bacteria"/>
</dbReference>
<keyword evidence="2 7" id="KW-0699">rRNA-binding</keyword>
<evidence type="ECO:0000256" key="9">
    <source>
        <dbReference type="RuleBase" id="RU004006"/>
    </source>
</evidence>
<keyword evidence="4 7" id="KW-0689">Ribosomal protein</keyword>
<dbReference type="InterPro" id="IPR047867">
    <property type="entry name" value="Ribosomal_uL22_bac/org-type"/>
</dbReference>
<evidence type="ECO:0000256" key="10">
    <source>
        <dbReference type="RuleBase" id="RU004008"/>
    </source>
</evidence>
<dbReference type="InterPro" id="IPR001063">
    <property type="entry name" value="Ribosomal_uL22"/>
</dbReference>
<dbReference type="STRING" id="1121448.DGI_2828"/>
<dbReference type="KEGG" id="dgg:DGI_2828"/>
<dbReference type="GO" id="GO:0022625">
    <property type="term" value="C:cytosolic large ribosomal subunit"/>
    <property type="evidence" value="ECO:0007669"/>
    <property type="project" value="TreeGrafter"/>
</dbReference>
<organism evidence="11 12">
    <name type="scientific">Megalodesulfovibrio gigas (strain ATCC 19364 / DSM 1382 / NCIMB 9332 / VKM B-1759)</name>
    <name type="common">Desulfovibrio gigas</name>
    <dbReference type="NCBI Taxonomy" id="1121448"/>
    <lineage>
        <taxon>Bacteria</taxon>
        <taxon>Pseudomonadati</taxon>
        <taxon>Thermodesulfobacteriota</taxon>
        <taxon>Desulfovibrionia</taxon>
        <taxon>Desulfovibrionales</taxon>
        <taxon>Desulfovibrionaceae</taxon>
        <taxon>Megalodesulfovibrio</taxon>
    </lineage>
</organism>
<dbReference type="InterPro" id="IPR005727">
    <property type="entry name" value="Ribosomal_uL22_bac/chlpt-type"/>
</dbReference>
<keyword evidence="3 7" id="KW-0694">RNA-binding</keyword>
<sequence>MEVKATAKHMRIGPRKVRLVARNIQGRPVEDALNILKFTPKKAAEMLTKVVSSAVANAEQLPGVDVDSLVVKQIIVDQGSSWKRHLTRSMGRVNKILKRSSHITVIVAEQE</sequence>
<dbReference type="Proteomes" id="UP000016587">
    <property type="component" value="Chromosome"/>
</dbReference>
<dbReference type="InterPro" id="IPR036394">
    <property type="entry name" value="Ribosomal_uL22_sf"/>
</dbReference>
<dbReference type="RefSeq" id="WP_021761586.1">
    <property type="nucleotide sequence ID" value="NC_022444.1"/>
</dbReference>
<dbReference type="GO" id="GO:0006412">
    <property type="term" value="P:translation"/>
    <property type="evidence" value="ECO:0007669"/>
    <property type="project" value="UniProtKB-UniRule"/>
</dbReference>
<accession>T2GF95</accession>
<evidence type="ECO:0000256" key="8">
    <source>
        <dbReference type="RuleBase" id="RU004005"/>
    </source>
</evidence>
<dbReference type="AlphaFoldDB" id="T2GF95"/>
<dbReference type="SUPFAM" id="SSF54843">
    <property type="entry name" value="Ribosomal protein L22"/>
    <property type="match status" value="1"/>
</dbReference>
<dbReference type="PROSITE" id="PS00464">
    <property type="entry name" value="RIBOSOMAL_L22"/>
    <property type="match status" value="1"/>
</dbReference>
<comment type="function">
    <text evidence="7">The globular domain of the protein is located near the polypeptide exit tunnel on the outside of the subunit, while an extended beta-hairpin is found that lines the wall of the exit tunnel in the center of the 70S ribosome.</text>
</comment>
<evidence type="ECO:0000256" key="3">
    <source>
        <dbReference type="ARBA" id="ARBA00022884"/>
    </source>
</evidence>
<dbReference type="GO" id="GO:0019843">
    <property type="term" value="F:rRNA binding"/>
    <property type="evidence" value="ECO:0007669"/>
    <property type="project" value="UniProtKB-UniRule"/>
</dbReference>
<keyword evidence="12" id="KW-1185">Reference proteome</keyword>
<dbReference type="Pfam" id="PF00237">
    <property type="entry name" value="Ribosomal_L22"/>
    <property type="match status" value="1"/>
</dbReference>
<reference evidence="12" key="2">
    <citation type="submission" date="2013-07" db="EMBL/GenBank/DDBJ databases">
        <authorList>
            <person name="Morais-Silva F.O."/>
            <person name="Rezende A.M."/>
            <person name="Pimentel C."/>
            <person name="Resende D.M."/>
            <person name="Santos C.I."/>
            <person name="Clemente C."/>
            <person name="de Oliveira L.M."/>
            <person name="da Silva S.M."/>
            <person name="Costa D.A."/>
            <person name="Varela-Raposo A."/>
            <person name="Horacio E.C.A."/>
            <person name="Matos M."/>
            <person name="Flores O."/>
            <person name="Ruiz J.C."/>
            <person name="Rodrigues-Pousada C."/>
        </authorList>
    </citation>
    <scope>NUCLEOTIDE SEQUENCE [LARGE SCALE GENOMIC DNA]</scope>
    <source>
        <strain evidence="12">ATCC 19364 / DSM 1382 / NCIMB 9332 / VKM B-1759</strain>
    </source>
</reference>
<evidence type="ECO:0000256" key="1">
    <source>
        <dbReference type="ARBA" id="ARBA00009451"/>
    </source>
</evidence>
<protein>
    <recommendedName>
        <fullName evidence="6 7">Large ribosomal subunit protein uL22</fullName>
    </recommendedName>
</protein>
<dbReference type="OrthoDB" id="9805969at2"/>
<evidence type="ECO:0000256" key="5">
    <source>
        <dbReference type="ARBA" id="ARBA00023274"/>
    </source>
</evidence>
<comment type="function">
    <text evidence="7 10">This protein binds specifically to 23S rRNA; its binding is stimulated by other ribosomal proteins, e.g., L4, L17, and L20. It is important during the early stages of 50S assembly. It makes multiple contacts with different domains of the 23S rRNA in the assembled 50S subunit and ribosome.</text>
</comment>
<reference evidence="11 12" key="1">
    <citation type="journal article" date="2013" name="J. Bacteriol.">
        <title>Roles of HynAB and Ech, the only two hydrogenases found in the model sulfate reducer Desulfovibrio gigas.</title>
        <authorList>
            <person name="Morais-Silva F.O."/>
            <person name="Santos C.I."/>
            <person name="Rodrigues R."/>
            <person name="Pereira I.A."/>
            <person name="Rodrigues-Pousada C."/>
        </authorList>
    </citation>
    <scope>NUCLEOTIDE SEQUENCE [LARGE SCALE GENOMIC DNA]</scope>
    <source>
        <strain evidence="12">ATCC 19364 / DSM 1382 / NCIMB 9332 / VKM B-1759</strain>
    </source>
</reference>
<dbReference type="InterPro" id="IPR018260">
    <property type="entry name" value="Ribosomal_uL22_CS"/>
</dbReference>
<proteinExistence type="inferred from homology"/>
<dbReference type="PANTHER" id="PTHR13501:SF8">
    <property type="entry name" value="LARGE RIBOSOMAL SUBUNIT PROTEIN UL22M"/>
    <property type="match status" value="1"/>
</dbReference>
<dbReference type="Gene3D" id="3.90.470.10">
    <property type="entry name" value="Ribosomal protein L22/L17"/>
    <property type="match status" value="1"/>
</dbReference>